<dbReference type="Gene3D" id="3.40.50.1820">
    <property type="entry name" value="alpha/beta hydrolase"/>
    <property type="match status" value="1"/>
</dbReference>
<evidence type="ECO:0000313" key="6">
    <source>
        <dbReference type="Proteomes" id="UP000255326"/>
    </source>
</evidence>
<comment type="caution">
    <text evidence="5">The sequence shown here is derived from an EMBL/GenBank/DDBJ whole genome shotgun (WGS) entry which is preliminary data.</text>
</comment>
<organism evidence="5 6">
    <name type="scientific">Falsibacillus pallidus</name>
    <dbReference type="NCBI Taxonomy" id="493781"/>
    <lineage>
        <taxon>Bacteria</taxon>
        <taxon>Bacillati</taxon>
        <taxon>Bacillota</taxon>
        <taxon>Bacilli</taxon>
        <taxon>Bacillales</taxon>
        <taxon>Bacillaceae</taxon>
        <taxon>Falsibacillus</taxon>
    </lineage>
</organism>
<dbReference type="InterPro" id="IPR029058">
    <property type="entry name" value="AB_hydrolase_fold"/>
</dbReference>
<gene>
    <name evidence="5" type="ORF">DFR59_11553</name>
</gene>
<dbReference type="EMBL" id="QQAY01000015">
    <property type="protein sequence ID" value="RDI39146.1"/>
    <property type="molecule type" value="Genomic_DNA"/>
</dbReference>
<keyword evidence="2" id="KW-0442">Lipid degradation</keyword>
<name>A0A370G7S0_9BACI</name>
<dbReference type="SUPFAM" id="SSF53474">
    <property type="entry name" value="alpha/beta-Hydrolases"/>
    <property type="match status" value="1"/>
</dbReference>
<sequence length="355" mass="39640">MGGFILNGKYAIGRTVKVIEDKNRKELFTGEKETRSFPVSIFYPTVERTGEQERNLTSLFYPAIKKAVEFFGNAGISEEKLNEIKIPVKENAKPVQGSSFPIVLLSPGFGIDRDLYMETMTALVQKGIVVVTLSVPYDSLFTIYPDNKVIPQADRFPDDRIQVNTRVEDICLVLDYLEKWNQRGSFEGIFDLEKIGLIGHSLGGAAVFNVAAIDNRVKGAVLLDASMHLIGDVMPNVPILNLRQEAASYEEYLTVIGDDQEKARSYLMNQQRMYRMLQSGSLFMKVVGANHLTFSTLGTLIFGTNPVVSDAILEAVSTFFEGLFNSRIKLPGQRIKNKNLVEINGSGHPIHNHRD</sequence>
<dbReference type="InterPro" id="IPR000073">
    <property type="entry name" value="AB_hydrolase_1"/>
</dbReference>
<dbReference type="AlphaFoldDB" id="A0A370G7S0"/>
<dbReference type="GO" id="GO:0016042">
    <property type="term" value="P:lipid catabolic process"/>
    <property type="evidence" value="ECO:0007669"/>
    <property type="project" value="UniProtKB-KW"/>
</dbReference>
<dbReference type="PANTHER" id="PTHR10272">
    <property type="entry name" value="PLATELET-ACTIVATING FACTOR ACETYLHYDROLASE"/>
    <property type="match status" value="1"/>
</dbReference>
<evidence type="ECO:0000256" key="3">
    <source>
        <dbReference type="ARBA" id="ARBA00023098"/>
    </source>
</evidence>
<keyword evidence="1 5" id="KW-0378">Hydrolase</keyword>
<evidence type="ECO:0000259" key="4">
    <source>
        <dbReference type="Pfam" id="PF12697"/>
    </source>
</evidence>
<dbReference type="GO" id="GO:0003847">
    <property type="term" value="F:1-alkyl-2-acetylglycerophosphocholine esterase activity"/>
    <property type="evidence" value="ECO:0007669"/>
    <property type="project" value="TreeGrafter"/>
</dbReference>
<evidence type="ECO:0000313" key="5">
    <source>
        <dbReference type="EMBL" id="RDI39146.1"/>
    </source>
</evidence>
<proteinExistence type="predicted"/>
<keyword evidence="3" id="KW-0443">Lipid metabolism</keyword>
<dbReference type="Pfam" id="PF12697">
    <property type="entry name" value="Abhydrolase_6"/>
    <property type="match status" value="1"/>
</dbReference>
<keyword evidence="6" id="KW-1185">Reference proteome</keyword>
<dbReference type="Proteomes" id="UP000255326">
    <property type="component" value="Unassembled WGS sequence"/>
</dbReference>
<feature type="domain" description="AB hydrolase-1" evidence="4">
    <location>
        <begin position="103"/>
        <end position="351"/>
    </location>
</feature>
<dbReference type="PANTHER" id="PTHR10272:SF0">
    <property type="entry name" value="PLATELET-ACTIVATING FACTOR ACETYLHYDROLASE"/>
    <property type="match status" value="1"/>
</dbReference>
<reference evidence="5 6" key="1">
    <citation type="submission" date="2018-07" db="EMBL/GenBank/DDBJ databases">
        <title>Genomic Encyclopedia of Type Strains, Phase IV (KMG-IV): sequencing the most valuable type-strain genomes for metagenomic binning, comparative biology and taxonomic classification.</title>
        <authorList>
            <person name="Goeker M."/>
        </authorList>
    </citation>
    <scope>NUCLEOTIDE SEQUENCE [LARGE SCALE GENOMIC DNA]</scope>
    <source>
        <strain evidence="5 6">DSM 25281</strain>
    </source>
</reference>
<protein>
    <submittedName>
        <fullName evidence="5">Platelet-activating factor acetylhydrolase isoform II</fullName>
    </submittedName>
</protein>
<evidence type="ECO:0000256" key="2">
    <source>
        <dbReference type="ARBA" id="ARBA00022963"/>
    </source>
</evidence>
<evidence type="ECO:0000256" key="1">
    <source>
        <dbReference type="ARBA" id="ARBA00022801"/>
    </source>
</evidence>
<accession>A0A370G7S0</accession>